<evidence type="ECO:0000313" key="1">
    <source>
        <dbReference type="EMBL" id="KIJ97209.1"/>
    </source>
</evidence>
<name>A0A0C9WLF5_9AGAR</name>
<keyword evidence="2" id="KW-1185">Reference proteome</keyword>
<sequence>MARQRSLLDVPRHLTVVTHTAAATTMMNDDGWEPPRTDPGDDEPRLQVVSMAKPPKAFATCRPGEANAVGTWRMLAKLANE</sequence>
<accession>A0A0C9WLF5</accession>
<protein>
    <submittedName>
        <fullName evidence="1">Uncharacterized protein</fullName>
    </submittedName>
</protein>
<proteinExistence type="predicted"/>
<dbReference type="EMBL" id="KN838699">
    <property type="protein sequence ID" value="KIJ97209.1"/>
    <property type="molecule type" value="Genomic_DNA"/>
</dbReference>
<reference evidence="1 2" key="1">
    <citation type="submission" date="2014-04" db="EMBL/GenBank/DDBJ databases">
        <authorList>
            <consortium name="DOE Joint Genome Institute"/>
            <person name="Kuo A."/>
            <person name="Kohler A."/>
            <person name="Nagy L.G."/>
            <person name="Floudas D."/>
            <person name="Copeland A."/>
            <person name="Barry K.W."/>
            <person name="Cichocki N."/>
            <person name="Veneault-Fourrey C."/>
            <person name="LaButti K."/>
            <person name="Lindquist E.A."/>
            <person name="Lipzen A."/>
            <person name="Lundell T."/>
            <person name="Morin E."/>
            <person name="Murat C."/>
            <person name="Sun H."/>
            <person name="Tunlid A."/>
            <person name="Henrissat B."/>
            <person name="Grigoriev I.V."/>
            <person name="Hibbett D.S."/>
            <person name="Martin F."/>
            <person name="Nordberg H.P."/>
            <person name="Cantor M.N."/>
            <person name="Hua S.X."/>
        </authorList>
    </citation>
    <scope>NUCLEOTIDE SEQUENCE [LARGE SCALE GENOMIC DNA]</scope>
    <source>
        <strain evidence="1 2">LaAM-08-1</strain>
    </source>
</reference>
<dbReference type="AlphaFoldDB" id="A0A0C9WLF5"/>
<reference evidence="2" key="2">
    <citation type="submission" date="2015-01" db="EMBL/GenBank/DDBJ databases">
        <title>Evolutionary Origins and Diversification of the Mycorrhizal Mutualists.</title>
        <authorList>
            <consortium name="DOE Joint Genome Institute"/>
            <consortium name="Mycorrhizal Genomics Consortium"/>
            <person name="Kohler A."/>
            <person name="Kuo A."/>
            <person name="Nagy L.G."/>
            <person name="Floudas D."/>
            <person name="Copeland A."/>
            <person name="Barry K.W."/>
            <person name="Cichocki N."/>
            <person name="Veneault-Fourrey C."/>
            <person name="LaButti K."/>
            <person name="Lindquist E.A."/>
            <person name="Lipzen A."/>
            <person name="Lundell T."/>
            <person name="Morin E."/>
            <person name="Murat C."/>
            <person name="Riley R."/>
            <person name="Ohm R."/>
            <person name="Sun H."/>
            <person name="Tunlid A."/>
            <person name="Henrissat B."/>
            <person name="Grigoriev I.V."/>
            <person name="Hibbett D.S."/>
            <person name="Martin F."/>
        </authorList>
    </citation>
    <scope>NUCLEOTIDE SEQUENCE [LARGE SCALE GENOMIC DNA]</scope>
    <source>
        <strain evidence="2">LaAM-08-1</strain>
    </source>
</reference>
<dbReference type="HOGENOM" id="CLU_2574212_0_0_1"/>
<evidence type="ECO:0000313" key="2">
    <source>
        <dbReference type="Proteomes" id="UP000054477"/>
    </source>
</evidence>
<dbReference type="Proteomes" id="UP000054477">
    <property type="component" value="Unassembled WGS sequence"/>
</dbReference>
<gene>
    <name evidence="1" type="ORF">K443DRAFT_10056</name>
</gene>
<organism evidence="1 2">
    <name type="scientific">Laccaria amethystina LaAM-08-1</name>
    <dbReference type="NCBI Taxonomy" id="1095629"/>
    <lineage>
        <taxon>Eukaryota</taxon>
        <taxon>Fungi</taxon>
        <taxon>Dikarya</taxon>
        <taxon>Basidiomycota</taxon>
        <taxon>Agaricomycotina</taxon>
        <taxon>Agaricomycetes</taxon>
        <taxon>Agaricomycetidae</taxon>
        <taxon>Agaricales</taxon>
        <taxon>Agaricineae</taxon>
        <taxon>Hydnangiaceae</taxon>
        <taxon>Laccaria</taxon>
    </lineage>
</organism>